<evidence type="ECO:0000256" key="1">
    <source>
        <dbReference type="SAM" id="MobiDB-lite"/>
    </source>
</evidence>
<protein>
    <submittedName>
        <fullName evidence="2">Uncharacterized protein</fullName>
    </submittedName>
</protein>
<organism evidence="2">
    <name type="scientific">marine sediment metagenome</name>
    <dbReference type="NCBI Taxonomy" id="412755"/>
    <lineage>
        <taxon>unclassified sequences</taxon>
        <taxon>metagenomes</taxon>
        <taxon>ecological metagenomes</taxon>
    </lineage>
</organism>
<accession>X0RXZ2</accession>
<evidence type="ECO:0000313" key="2">
    <source>
        <dbReference type="EMBL" id="GAF73663.1"/>
    </source>
</evidence>
<feature type="non-terminal residue" evidence="2">
    <location>
        <position position="56"/>
    </location>
</feature>
<dbReference type="EMBL" id="BARS01004143">
    <property type="protein sequence ID" value="GAF73663.1"/>
    <property type="molecule type" value="Genomic_DNA"/>
</dbReference>
<feature type="region of interest" description="Disordered" evidence="1">
    <location>
        <begin position="1"/>
        <end position="32"/>
    </location>
</feature>
<comment type="caution">
    <text evidence="2">The sequence shown here is derived from an EMBL/GenBank/DDBJ whole genome shotgun (WGS) entry which is preliminary data.</text>
</comment>
<reference evidence="2" key="1">
    <citation type="journal article" date="2014" name="Front. Microbiol.">
        <title>High frequency of phylogenetically diverse reductive dehalogenase-homologous genes in deep subseafloor sedimentary metagenomes.</title>
        <authorList>
            <person name="Kawai M."/>
            <person name="Futagami T."/>
            <person name="Toyoda A."/>
            <person name="Takaki Y."/>
            <person name="Nishi S."/>
            <person name="Hori S."/>
            <person name="Arai W."/>
            <person name="Tsubouchi T."/>
            <person name="Morono Y."/>
            <person name="Uchiyama I."/>
            <person name="Ito T."/>
            <person name="Fujiyama A."/>
            <person name="Inagaki F."/>
            <person name="Takami H."/>
        </authorList>
    </citation>
    <scope>NUCLEOTIDE SEQUENCE</scope>
    <source>
        <strain evidence="2">Expedition CK06-06</strain>
    </source>
</reference>
<proteinExistence type="predicted"/>
<dbReference type="AlphaFoldDB" id="X0RXZ2"/>
<gene>
    <name evidence="2" type="ORF">S01H1_08074</name>
</gene>
<sequence>MKMQAYANKPGAIILNNDPSPPPKVPKANPKTNVSIAGKSKFINKLAGSLINFNNS</sequence>
<name>X0RXZ2_9ZZZZ</name>